<keyword evidence="2" id="KW-1185">Reference proteome</keyword>
<dbReference type="Proteomes" id="UP000765509">
    <property type="component" value="Unassembled WGS sequence"/>
</dbReference>
<name>A0A9Q3FMY8_9BASI</name>
<dbReference type="EMBL" id="AVOT02048396">
    <property type="protein sequence ID" value="MBW0543630.1"/>
    <property type="molecule type" value="Genomic_DNA"/>
</dbReference>
<proteinExistence type="predicted"/>
<accession>A0A9Q3FMY8</accession>
<evidence type="ECO:0000313" key="2">
    <source>
        <dbReference type="Proteomes" id="UP000765509"/>
    </source>
</evidence>
<reference evidence="1" key="1">
    <citation type="submission" date="2021-03" db="EMBL/GenBank/DDBJ databases">
        <title>Draft genome sequence of rust myrtle Austropuccinia psidii MF-1, a brazilian biotype.</title>
        <authorList>
            <person name="Quecine M.C."/>
            <person name="Pachon D.M.R."/>
            <person name="Bonatelli M.L."/>
            <person name="Correr F.H."/>
            <person name="Franceschini L.M."/>
            <person name="Leite T.F."/>
            <person name="Margarido G.R.A."/>
            <person name="Almeida C.A."/>
            <person name="Ferrarezi J.A."/>
            <person name="Labate C.A."/>
        </authorList>
    </citation>
    <scope>NUCLEOTIDE SEQUENCE</scope>
    <source>
        <strain evidence="1">MF-1</strain>
    </source>
</reference>
<dbReference type="AlphaFoldDB" id="A0A9Q3FMY8"/>
<organism evidence="1 2">
    <name type="scientific">Austropuccinia psidii MF-1</name>
    <dbReference type="NCBI Taxonomy" id="1389203"/>
    <lineage>
        <taxon>Eukaryota</taxon>
        <taxon>Fungi</taxon>
        <taxon>Dikarya</taxon>
        <taxon>Basidiomycota</taxon>
        <taxon>Pucciniomycotina</taxon>
        <taxon>Pucciniomycetes</taxon>
        <taxon>Pucciniales</taxon>
        <taxon>Sphaerophragmiaceae</taxon>
        <taxon>Austropuccinia</taxon>
    </lineage>
</organism>
<evidence type="ECO:0000313" key="1">
    <source>
        <dbReference type="EMBL" id="MBW0543630.1"/>
    </source>
</evidence>
<protein>
    <submittedName>
        <fullName evidence="1">Uncharacterized protein</fullName>
    </submittedName>
</protein>
<sequence length="213" mass="24649">MPIEGMKFRSSSQRIHPLGILEAGMIFPHPEGGIRLKVKSFFMNKCTSQHFILDNDYLNIYAIDINNNRDRYSTIGENKRQKFAFLLEKREITVIRQLKNVNEETIVKYQSIEAQMSSESTLEMKEDLIESLFQYREAFDSDNEPIGAIKGHEVEIPCPPLIRRPAYPDSPRAREALETHINELMKLGVLRTFGHNEEVEDITPVANTWHNSE</sequence>
<gene>
    <name evidence="1" type="ORF">O181_083345</name>
</gene>
<comment type="caution">
    <text evidence="1">The sequence shown here is derived from an EMBL/GenBank/DDBJ whole genome shotgun (WGS) entry which is preliminary data.</text>
</comment>